<evidence type="ECO:0000256" key="1">
    <source>
        <dbReference type="SAM" id="MobiDB-lite"/>
    </source>
</evidence>
<dbReference type="AlphaFoldDB" id="A0A9N7UCY3"/>
<organism evidence="2 3">
    <name type="scientific">Pleuronectes platessa</name>
    <name type="common">European plaice</name>
    <dbReference type="NCBI Taxonomy" id="8262"/>
    <lineage>
        <taxon>Eukaryota</taxon>
        <taxon>Metazoa</taxon>
        <taxon>Chordata</taxon>
        <taxon>Craniata</taxon>
        <taxon>Vertebrata</taxon>
        <taxon>Euteleostomi</taxon>
        <taxon>Actinopterygii</taxon>
        <taxon>Neopterygii</taxon>
        <taxon>Teleostei</taxon>
        <taxon>Neoteleostei</taxon>
        <taxon>Acanthomorphata</taxon>
        <taxon>Carangaria</taxon>
        <taxon>Pleuronectiformes</taxon>
        <taxon>Pleuronectoidei</taxon>
        <taxon>Pleuronectidae</taxon>
        <taxon>Pleuronectes</taxon>
    </lineage>
</organism>
<accession>A0A9N7UCY3</accession>
<gene>
    <name evidence="2" type="ORF">PLEPLA_LOCUS15948</name>
</gene>
<evidence type="ECO:0000313" key="3">
    <source>
        <dbReference type="Proteomes" id="UP001153269"/>
    </source>
</evidence>
<protein>
    <submittedName>
        <fullName evidence="2">Uncharacterized protein</fullName>
    </submittedName>
</protein>
<dbReference type="EMBL" id="CADEAL010001012">
    <property type="protein sequence ID" value="CAB1427994.1"/>
    <property type="molecule type" value="Genomic_DNA"/>
</dbReference>
<comment type="caution">
    <text evidence="2">The sequence shown here is derived from an EMBL/GenBank/DDBJ whole genome shotgun (WGS) entry which is preliminary data.</text>
</comment>
<evidence type="ECO:0000313" key="2">
    <source>
        <dbReference type="EMBL" id="CAB1427994.1"/>
    </source>
</evidence>
<feature type="compositionally biased region" description="Basic residues" evidence="1">
    <location>
        <begin position="12"/>
        <end position="21"/>
    </location>
</feature>
<dbReference type="Proteomes" id="UP001153269">
    <property type="component" value="Unassembled WGS sequence"/>
</dbReference>
<keyword evidence="3" id="KW-1185">Reference proteome</keyword>
<name>A0A9N7UCY3_PLEPL</name>
<sequence>MAAPTCSSRTIRPTHRLRRAASPRPGSTTWKTDVKSGSGRRSGRWISTSDFLSPAPGGDGVGTGRPWLPVTAAPAAAELQEERRPPVITSSSAAPGPLETRTPEHQAD</sequence>
<reference evidence="2" key="1">
    <citation type="submission" date="2020-03" db="EMBL/GenBank/DDBJ databases">
        <authorList>
            <person name="Weist P."/>
        </authorList>
    </citation>
    <scope>NUCLEOTIDE SEQUENCE</scope>
</reference>
<proteinExistence type="predicted"/>
<feature type="region of interest" description="Disordered" evidence="1">
    <location>
        <begin position="1"/>
        <end position="108"/>
    </location>
</feature>
<feature type="compositionally biased region" description="Polar residues" evidence="1">
    <location>
        <begin position="1"/>
        <end position="11"/>
    </location>
</feature>